<proteinExistence type="predicted"/>
<evidence type="ECO:0000313" key="1">
    <source>
        <dbReference type="EMBL" id="CCJ82034.1"/>
    </source>
</evidence>
<evidence type="ECO:0000313" key="2">
    <source>
        <dbReference type="Proteomes" id="UP000009342"/>
    </source>
</evidence>
<sequence length="82" mass="9088">MPRNFCWLSFSFTAALRFSPAGGFQYLLQQSSGVADNGASGSRPIIFVAAQPQAIYALRVFQEWGWSFLTSNAGEPVAQRRR</sequence>
<gene>
    <name evidence="1" type="ORF">BN134_2793</name>
</gene>
<protein>
    <submittedName>
        <fullName evidence="1">Uncharacterized protein</fullName>
    </submittedName>
</protein>
<dbReference type="EMBL" id="CAKZ01000125">
    <property type="protein sequence ID" value="CCJ82034.1"/>
    <property type="molecule type" value="Genomic_DNA"/>
</dbReference>
<accession>A0ABP1W913</accession>
<comment type="caution">
    <text evidence="1">The sequence shown here is derived from an EMBL/GenBank/DDBJ whole genome shotgun (WGS) entry which is preliminary data.</text>
</comment>
<name>A0ABP1W913_9ENTR</name>
<dbReference type="Proteomes" id="UP000009342">
    <property type="component" value="Unassembled WGS sequence"/>
</dbReference>
<organism evidence="1 2">
    <name type="scientific">Cronobacter dublinensis 1210</name>
    <dbReference type="NCBI Taxonomy" id="1208656"/>
    <lineage>
        <taxon>Bacteria</taxon>
        <taxon>Pseudomonadati</taxon>
        <taxon>Pseudomonadota</taxon>
        <taxon>Gammaproteobacteria</taxon>
        <taxon>Enterobacterales</taxon>
        <taxon>Enterobacteriaceae</taxon>
        <taxon>Cronobacter</taxon>
    </lineage>
</organism>
<reference evidence="2" key="1">
    <citation type="journal article" date="2012" name="PLoS ONE">
        <title>Comparative analysis of genome sequences covering the seven cronobacter species.</title>
        <authorList>
            <person name="Joseph S."/>
            <person name="Desai P."/>
            <person name="Ji Y."/>
            <person name="Cummings C.A."/>
            <person name="Shih R."/>
            <person name="Degoricija L."/>
            <person name="Rico A."/>
            <person name="Brzoska P."/>
            <person name="Hamby S.E."/>
            <person name="Masood N."/>
            <person name="Hariri S."/>
            <person name="Sonbol H."/>
            <person name="Chuzhanova N."/>
            <person name="McClelland M."/>
            <person name="Furtado M.R."/>
            <person name="Forsythe S.J."/>
        </authorList>
    </citation>
    <scope>NUCLEOTIDE SEQUENCE [LARGE SCALE GENOMIC DNA]</scope>
    <source>
        <strain evidence="2">1210</strain>
    </source>
</reference>
<keyword evidence="2" id="KW-1185">Reference proteome</keyword>